<keyword evidence="10" id="KW-1185">Reference proteome</keyword>
<evidence type="ECO:0000256" key="2">
    <source>
        <dbReference type="ARBA" id="ARBA00022485"/>
    </source>
</evidence>
<evidence type="ECO:0000256" key="5">
    <source>
        <dbReference type="ARBA" id="ARBA00023002"/>
    </source>
</evidence>
<evidence type="ECO:0000256" key="1">
    <source>
        <dbReference type="ARBA" id="ARBA00001966"/>
    </source>
</evidence>
<dbReference type="SFLD" id="SFLDG01386">
    <property type="entry name" value="main_SPASM_domain-containing"/>
    <property type="match status" value="1"/>
</dbReference>
<organism evidence="9 10">
    <name type="scientific">Actinomadura fulvescens</name>
    <dbReference type="NCBI Taxonomy" id="46160"/>
    <lineage>
        <taxon>Bacteria</taxon>
        <taxon>Bacillati</taxon>
        <taxon>Actinomycetota</taxon>
        <taxon>Actinomycetes</taxon>
        <taxon>Streptosporangiales</taxon>
        <taxon>Thermomonosporaceae</taxon>
        <taxon>Actinomadura</taxon>
    </lineage>
</organism>
<dbReference type="SMART" id="SM00729">
    <property type="entry name" value="Elp3"/>
    <property type="match status" value="1"/>
</dbReference>
<dbReference type="InterPro" id="IPR007197">
    <property type="entry name" value="rSAM"/>
</dbReference>
<comment type="cofactor">
    <cofactor evidence="1">
        <name>[4Fe-4S] cluster</name>
        <dbReference type="ChEBI" id="CHEBI:49883"/>
    </cofactor>
</comment>
<reference evidence="9 10" key="1">
    <citation type="journal article" date="2019" name="Int. J. Syst. Evol. Microbiol.">
        <title>The Global Catalogue of Microorganisms (GCM) 10K type strain sequencing project: providing services to taxonomists for standard genome sequencing and annotation.</title>
        <authorList>
            <consortium name="The Broad Institute Genomics Platform"/>
            <consortium name="The Broad Institute Genome Sequencing Center for Infectious Disease"/>
            <person name="Wu L."/>
            <person name="Ma J."/>
        </authorList>
    </citation>
    <scope>NUCLEOTIDE SEQUENCE [LARGE SCALE GENOMIC DNA]</scope>
    <source>
        <strain evidence="9 10">JCM 6833</strain>
    </source>
</reference>
<dbReference type="PROSITE" id="PS51918">
    <property type="entry name" value="RADICAL_SAM"/>
    <property type="match status" value="1"/>
</dbReference>
<evidence type="ECO:0000313" key="9">
    <source>
        <dbReference type="EMBL" id="GAA2583596.1"/>
    </source>
</evidence>
<evidence type="ECO:0000259" key="8">
    <source>
        <dbReference type="PROSITE" id="PS51918"/>
    </source>
</evidence>
<dbReference type="Proteomes" id="UP001501509">
    <property type="component" value="Unassembled WGS sequence"/>
</dbReference>
<proteinExistence type="predicted"/>
<keyword evidence="5" id="KW-0560">Oxidoreductase</keyword>
<name>A0ABN3PFQ3_9ACTN</name>
<feature type="domain" description="Radical SAM core" evidence="8">
    <location>
        <begin position="44"/>
        <end position="250"/>
    </location>
</feature>
<keyword evidence="4" id="KW-0479">Metal-binding</keyword>
<dbReference type="InterPro" id="IPR006638">
    <property type="entry name" value="Elp3/MiaA/NifB-like_rSAM"/>
</dbReference>
<keyword evidence="6" id="KW-0408">Iron</keyword>
<evidence type="ECO:0000256" key="3">
    <source>
        <dbReference type="ARBA" id="ARBA00022691"/>
    </source>
</evidence>
<accession>A0ABN3PFQ3</accession>
<dbReference type="CDD" id="cd01335">
    <property type="entry name" value="Radical_SAM"/>
    <property type="match status" value="1"/>
</dbReference>
<dbReference type="PROSITE" id="PS01305">
    <property type="entry name" value="MOAA_NIFB_PQQE"/>
    <property type="match status" value="1"/>
</dbReference>
<dbReference type="SFLD" id="SFLDS00029">
    <property type="entry name" value="Radical_SAM"/>
    <property type="match status" value="1"/>
</dbReference>
<dbReference type="SUPFAM" id="SSF102114">
    <property type="entry name" value="Radical SAM enzymes"/>
    <property type="match status" value="1"/>
</dbReference>
<dbReference type="Pfam" id="PF04055">
    <property type="entry name" value="Radical_SAM"/>
    <property type="match status" value="1"/>
</dbReference>
<dbReference type="InterPro" id="IPR050377">
    <property type="entry name" value="Radical_SAM_PqqE_MftC-like"/>
</dbReference>
<dbReference type="RefSeq" id="WP_344539099.1">
    <property type="nucleotide sequence ID" value="NZ_BAAATD010000002.1"/>
</dbReference>
<keyword evidence="2" id="KW-0004">4Fe-4S</keyword>
<protein>
    <recommendedName>
        <fullName evidence="8">Radical SAM core domain-containing protein</fullName>
    </recommendedName>
</protein>
<dbReference type="InterPro" id="IPR000385">
    <property type="entry name" value="MoaA_NifB_PqqE_Fe-S-bd_CS"/>
</dbReference>
<dbReference type="EMBL" id="BAAATD010000002">
    <property type="protein sequence ID" value="GAA2583596.1"/>
    <property type="molecule type" value="Genomic_DNA"/>
</dbReference>
<evidence type="ECO:0000313" key="10">
    <source>
        <dbReference type="Proteomes" id="UP001501509"/>
    </source>
</evidence>
<gene>
    <name evidence="9" type="ORF">GCM10010411_15370</name>
</gene>
<dbReference type="SFLD" id="SFLDG01067">
    <property type="entry name" value="SPASM/twitch_domain_containing"/>
    <property type="match status" value="1"/>
</dbReference>
<keyword evidence="3" id="KW-0949">S-adenosyl-L-methionine</keyword>
<dbReference type="Gene3D" id="3.20.20.70">
    <property type="entry name" value="Aldolase class I"/>
    <property type="match status" value="1"/>
</dbReference>
<dbReference type="InterPro" id="IPR058240">
    <property type="entry name" value="rSAM_sf"/>
</dbReference>
<evidence type="ECO:0000256" key="7">
    <source>
        <dbReference type="ARBA" id="ARBA00023014"/>
    </source>
</evidence>
<dbReference type="InterPro" id="IPR013785">
    <property type="entry name" value="Aldolase_TIM"/>
</dbReference>
<dbReference type="PANTHER" id="PTHR11228:SF7">
    <property type="entry name" value="PQQA PEPTIDE CYCLASE"/>
    <property type="match status" value="1"/>
</dbReference>
<comment type="caution">
    <text evidence="9">The sequence shown here is derived from an EMBL/GenBank/DDBJ whole genome shotgun (WGS) entry which is preliminary data.</text>
</comment>
<dbReference type="PANTHER" id="PTHR11228">
    <property type="entry name" value="RADICAL SAM DOMAIN PROTEIN"/>
    <property type="match status" value="1"/>
</dbReference>
<sequence>MVNDVRPGAFPDFMATDLVIPSVRACELPNVAELEARGVLPPYFAAPLFVVWEVTGRCPLDCPFCYNDSPRRTHELTTVELLQVADQLAAMRVFGVYLTGGEPFIRRDLEKVIERLAARGVLVGVVTSGWSMSPALAGFLAERVASVSVSIDAGSAGPHDAIRRRAGSFDRALRTIGLLRGAGLKDTYVAATIGATNVGEIDALVELCLRLGVRALRLTPVILTDKGTLGSWRPAERADYERVGRELGAYASALAPELAIQWVDPSGHIRSGRLLGRVQVLRITAEGHLAISPYLPYVLGNLRETGIQECWDQGLRVAWRHPRIRAAIADIDSIHDLNEVGCADPTFTRLDPREADAACSPTML</sequence>
<evidence type="ECO:0000256" key="4">
    <source>
        <dbReference type="ARBA" id="ARBA00022723"/>
    </source>
</evidence>
<evidence type="ECO:0000256" key="6">
    <source>
        <dbReference type="ARBA" id="ARBA00023004"/>
    </source>
</evidence>
<keyword evidence="7" id="KW-0411">Iron-sulfur</keyword>